<dbReference type="PANTHER" id="PTHR38043:SF1">
    <property type="entry name" value="PROTEIN HEMX"/>
    <property type="match status" value="1"/>
</dbReference>
<organism evidence="4 5">
    <name type="scientific">Modicisalibacter ilicicola DSM 19980</name>
    <dbReference type="NCBI Taxonomy" id="1121942"/>
    <lineage>
        <taxon>Bacteria</taxon>
        <taxon>Pseudomonadati</taxon>
        <taxon>Pseudomonadota</taxon>
        <taxon>Gammaproteobacteria</taxon>
        <taxon>Oceanospirillales</taxon>
        <taxon>Halomonadaceae</taxon>
        <taxon>Modicisalibacter</taxon>
    </lineage>
</organism>
<dbReference type="Proteomes" id="UP000184346">
    <property type="component" value="Unassembled WGS sequence"/>
</dbReference>
<dbReference type="GO" id="GO:0008168">
    <property type="term" value="F:methyltransferase activity"/>
    <property type="evidence" value="ECO:0007669"/>
    <property type="project" value="UniProtKB-KW"/>
</dbReference>
<dbReference type="EMBL" id="FQUJ01000009">
    <property type="protein sequence ID" value="SHF30167.1"/>
    <property type="molecule type" value="Genomic_DNA"/>
</dbReference>
<dbReference type="GO" id="GO:0032259">
    <property type="term" value="P:methylation"/>
    <property type="evidence" value="ECO:0007669"/>
    <property type="project" value="UniProtKB-KW"/>
</dbReference>
<feature type="compositionally biased region" description="Polar residues" evidence="2">
    <location>
        <begin position="92"/>
        <end position="113"/>
    </location>
</feature>
<feature type="coiled-coil region" evidence="1">
    <location>
        <begin position="239"/>
        <end position="281"/>
    </location>
</feature>
<keyword evidence="3" id="KW-0472">Membrane</keyword>
<feature type="compositionally biased region" description="Gly residues" evidence="2">
    <location>
        <begin position="168"/>
        <end position="184"/>
    </location>
</feature>
<evidence type="ECO:0000256" key="2">
    <source>
        <dbReference type="SAM" id="MobiDB-lite"/>
    </source>
</evidence>
<accession>A0A1M5AJ66</accession>
<dbReference type="OrthoDB" id="5739852at2"/>
<feature type="compositionally biased region" description="Polar residues" evidence="2">
    <location>
        <begin position="25"/>
        <end position="41"/>
    </location>
</feature>
<evidence type="ECO:0000313" key="5">
    <source>
        <dbReference type="Proteomes" id="UP000184346"/>
    </source>
</evidence>
<keyword evidence="5" id="KW-1185">Reference proteome</keyword>
<dbReference type="AlphaFoldDB" id="A0A1M5AJ66"/>
<sequence>MSKQEHDQDEQRALSGADKSKSPGDATTSSNAEGEKSTTASGEVDRTATGDGKTVTAEEQGDADKPAPGKVNPGKSSNKHHGRNGGKGRSAAKNSTTPAAAKTPSSQGPSASQAKPEAPGKPVSSSPGQASSPGGQASQGPGEPNASTDKPSSANKPAPAGGAAAATSGGGAAGAAGGGSGSGGRSGGIAGIIALVLVVLLIVAAAIGGWWLWQQFQRQQSRLDQVPQTSQVESNAGAIDDLESRLSQDGEQRQQAIQDLRDEMQQYRESVNQTLDQVLEELSSQQQPDEDEWVYAEIEYLLRLATQRLQLERDVEGAQSLLRTADQRLAGIDNPALTPVRRAVQSDLGELRSVPGVDRTGLYLTLMSVQEQLAKLPLQQDIKQIAAEGGDTSTVEGGWQQQLARFGQELKELVVVRKHDQALEALMTPEQESYLRQNARLQLEQSQLALLQANPELYRASLEKGRTLIDTYYDPESEGVQKVLEQLATLSDETIRPELPDITGSLETLRDFMARRQDGGSAEE</sequence>
<dbReference type="Pfam" id="PF04375">
    <property type="entry name" value="HemX"/>
    <property type="match status" value="1"/>
</dbReference>
<feature type="compositionally biased region" description="Low complexity" evidence="2">
    <location>
        <begin position="124"/>
        <end position="142"/>
    </location>
</feature>
<evidence type="ECO:0000256" key="3">
    <source>
        <dbReference type="SAM" id="Phobius"/>
    </source>
</evidence>
<keyword evidence="3" id="KW-0812">Transmembrane</keyword>
<dbReference type="PANTHER" id="PTHR38043">
    <property type="entry name" value="PROTEIN HEMX"/>
    <property type="match status" value="1"/>
</dbReference>
<feature type="transmembrane region" description="Helical" evidence="3">
    <location>
        <begin position="189"/>
        <end position="213"/>
    </location>
</feature>
<feature type="compositionally biased region" description="Polar residues" evidence="2">
    <location>
        <begin position="145"/>
        <end position="155"/>
    </location>
</feature>
<proteinExistence type="predicted"/>
<feature type="region of interest" description="Disordered" evidence="2">
    <location>
        <begin position="1"/>
        <end position="184"/>
    </location>
</feature>
<keyword evidence="4" id="KW-0489">Methyltransferase</keyword>
<dbReference type="InterPro" id="IPR007470">
    <property type="entry name" value="HemX"/>
</dbReference>
<feature type="compositionally biased region" description="Basic residues" evidence="2">
    <location>
        <begin position="77"/>
        <end position="86"/>
    </location>
</feature>
<gene>
    <name evidence="4" type="ORF">SAMN02745148_02283</name>
</gene>
<name>A0A1M5AJ66_9GAMM</name>
<dbReference type="RefSeq" id="WP_084671461.1">
    <property type="nucleotide sequence ID" value="NZ_FQUJ01000009.1"/>
</dbReference>
<reference evidence="4 5" key="1">
    <citation type="submission" date="2016-11" db="EMBL/GenBank/DDBJ databases">
        <authorList>
            <person name="Jaros S."/>
            <person name="Januszkiewicz K."/>
            <person name="Wedrychowicz H."/>
        </authorList>
    </citation>
    <scope>NUCLEOTIDE SEQUENCE [LARGE SCALE GENOMIC DNA]</scope>
    <source>
        <strain evidence="4 5">DSM 19980</strain>
    </source>
</reference>
<keyword evidence="3" id="KW-1133">Transmembrane helix</keyword>
<feature type="compositionally biased region" description="Basic and acidic residues" evidence="2">
    <location>
        <begin position="1"/>
        <end position="22"/>
    </location>
</feature>
<keyword evidence="1" id="KW-0175">Coiled coil</keyword>
<evidence type="ECO:0000313" key="4">
    <source>
        <dbReference type="EMBL" id="SHF30167.1"/>
    </source>
</evidence>
<protein>
    <submittedName>
        <fullName evidence="4">Uroporphyrin-3 C-methyltransferase</fullName>
    </submittedName>
</protein>
<keyword evidence="4" id="KW-0808">Transferase</keyword>
<evidence type="ECO:0000256" key="1">
    <source>
        <dbReference type="SAM" id="Coils"/>
    </source>
</evidence>
<dbReference type="STRING" id="1121942.SAMN02745148_02283"/>